<proteinExistence type="predicted"/>
<feature type="region of interest" description="Disordered" evidence="1">
    <location>
        <begin position="1"/>
        <end position="45"/>
    </location>
</feature>
<comment type="caution">
    <text evidence="2">The sequence shown here is derived from an EMBL/GenBank/DDBJ whole genome shotgun (WGS) entry which is preliminary data.</text>
</comment>
<keyword evidence="3" id="KW-1185">Reference proteome</keyword>
<name>A0A9Q0YBX4_HOLLE</name>
<gene>
    <name evidence="2" type="ORF">HOLleu_41716</name>
</gene>
<accession>A0A9Q0YBX4</accession>
<organism evidence="2 3">
    <name type="scientific">Holothuria leucospilota</name>
    <name type="common">Black long sea cucumber</name>
    <name type="synonym">Mertensiothuria leucospilota</name>
    <dbReference type="NCBI Taxonomy" id="206669"/>
    <lineage>
        <taxon>Eukaryota</taxon>
        <taxon>Metazoa</taxon>
        <taxon>Echinodermata</taxon>
        <taxon>Eleutherozoa</taxon>
        <taxon>Echinozoa</taxon>
        <taxon>Holothuroidea</taxon>
        <taxon>Aspidochirotacea</taxon>
        <taxon>Aspidochirotida</taxon>
        <taxon>Holothuriidae</taxon>
        <taxon>Holothuria</taxon>
    </lineage>
</organism>
<protein>
    <submittedName>
        <fullName evidence="2">Uncharacterized protein</fullName>
    </submittedName>
</protein>
<reference evidence="2" key="1">
    <citation type="submission" date="2021-10" db="EMBL/GenBank/DDBJ databases">
        <title>Tropical sea cucumber genome reveals ecological adaptation and Cuvierian tubules defense mechanism.</title>
        <authorList>
            <person name="Chen T."/>
        </authorList>
    </citation>
    <scope>NUCLEOTIDE SEQUENCE</scope>
    <source>
        <strain evidence="2">Nanhai2018</strain>
        <tissue evidence="2">Muscle</tissue>
    </source>
</reference>
<dbReference type="Proteomes" id="UP001152320">
    <property type="component" value="Chromosome 23"/>
</dbReference>
<sequence length="112" mass="12559">MRHCVTLYTNRKHESLTSSPGTYNSMSEKSEGTSEGTVSVKRRKRLNGISNDEIGNVQHEEISKRKRTRGVILGKEPYCEKPETQTTKKSVESNKTAGSLLQEGACFVNLQR</sequence>
<dbReference type="AlphaFoldDB" id="A0A9Q0YBX4"/>
<evidence type="ECO:0000256" key="1">
    <source>
        <dbReference type="SAM" id="MobiDB-lite"/>
    </source>
</evidence>
<feature type="compositionally biased region" description="Polar residues" evidence="1">
    <location>
        <begin position="16"/>
        <end position="37"/>
    </location>
</feature>
<evidence type="ECO:0000313" key="2">
    <source>
        <dbReference type="EMBL" id="KAJ8019927.1"/>
    </source>
</evidence>
<dbReference type="EMBL" id="JAIZAY010000023">
    <property type="protein sequence ID" value="KAJ8019927.1"/>
    <property type="molecule type" value="Genomic_DNA"/>
</dbReference>
<evidence type="ECO:0000313" key="3">
    <source>
        <dbReference type="Proteomes" id="UP001152320"/>
    </source>
</evidence>